<organism evidence="5 6">
    <name type="scientific">Scytonema millei VB511283</name>
    <dbReference type="NCBI Taxonomy" id="1245923"/>
    <lineage>
        <taxon>Bacteria</taxon>
        <taxon>Bacillati</taxon>
        <taxon>Cyanobacteriota</taxon>
        <taxon>Cyanophyceae</taxon>
        <taxon>Nostocales</taxon>
        <taxon>Scytonemataceae</taxon>
        <taxon>Scytonema</taxon>
    </lineage>
</organism>
<feature type="repeat" description="WD" evidence="3">
    <location>
        <begin position="525"/>
        <end position="566"/>
    </location>
</feature>
<dbReference type="InterPro" id="IPR020472">
    <property type="entry name" value="WD40_PAC1"/>
</dbReference>
<dbReference type="EMBL" id="JTJC03000001">
    <property type="protein sequence ID" value="NHC34116.1"/>
    <property type="molecule type" value="Genomic_DNA"/>
</dbReference>
<dbReference type="GO" id="GO:0004197">
    <property type="term" value="F:cysteine-type endopeptidase activity"/>
    <property type="evidence" value="ECO:0007669"/>
    <property type="project" value="InterPro"/>
</dbReference>
<dbReference type="SUPFAM" id="SSF50978">
    <property type="entry name" value="WD40 repeat-like"/>
    <property type="match status" value="1"/>
</dbReference>
<dbReference type="PANTHER" id="PTHR19879:SF9">
    <property type="entry name" value="TRANSCRIPTION INITIATION FACTOR TFIID SUBUNIT 5"/>
    <property type="match status" value="1"/>
</dbReference>
<dbReference type="OrthoDB" id="422888at2"/>
<protein>
    <recommendedName>
        <fullName evidence="4">Peptidase C14 caspase domain-containing protein</fullName>
    </recommendedName>
</protein>
<dbReference type="Pfam" id="PF00400">
    <property type="entry name" value="WD40"/>
    <property type="match status" value="7"/>
</dbReference>
<dbReference type="CDD" id="cd00200">
    <property type="entry name" value="WD40"/>
    <property type="match status" value="1"/>
</dbReference>
<keyword evidence="6" id="KW-1185">Reference proteome</keyword>
<dbReference type="PANTHER" id="PTHR19879">
    <property type="entry name" value="TRANSCRIPTION INITIATION FACTOR TFIID"/>
    <property type="match status" value="1"/>
</dbReference>
<feature type="domain" description="Peptidase C14 caspase" evidence="4">
    <location>
        <begin position="3"/>
        <end position="224"/>
    </location>
</feature>
<dbReference type="PROSITE" id="PS00018">
    <property type="entry name" value="EF_HAND_1"/>
    <property type="match status" value="1"/>
</dbReference>
<dbReference type="SMART" id="SM00320">
    <property type="entry name" value="WD40"/>
    <property type="match status" value="7"/>
</dbReference>
<dbReference type="PRINTS" id="PR00320">
    <property type="entry name" value="GPROTEINBRPT"/>
</dbReference>
<evidence type="ECO:0000259" key="4">
    <source>
        <dbReference type="Pfam" id="PF00656"/>
    </source>
</evidence>
<dbReference type="InterPro" id="IPR029030">
    <property type="entry name" value="Caspase-like_dom_sf"/>
</dbReference>
<feature type="repeat" description="WD" evidence="3">
    <location>
        <begin position="441"/>
        <end position="482"/>
    </location>
</feature>
<name>A0A9X5E2T1_9CYAN</name>
<feature type="repeat" description="WD" evidence="3">
    <location>
        <begin position="567"/>
        <end position="608"/>
    </location>
</feature>
<dbReference type="PROSITE" id="PS50294">
    <property type="entry name" value="WD_REPEATS_REGION"/>
    <property type="match status" value="7"/>
</dbReference>
<dbReference type="Pfam" id="PF00656">
    <property type="entry name" value="Peptidase_C14"/>
    <property type="match status" value="1"/>
</dbReference>
<keyword evidence="1 3" id="KW-0853">WD repeat</keyword>
<sequence length="641" mass="69788">MARVALLIGVSDYGPGFNWLPGVGKDLVAMQRVLQDPEMGGFTEVKVLKNPDPLTMQVAIATLFNAQTRQPDDLVLLYFSGHYVSDRYDRFYFPTRLTCKNPNGELVAPTAIPANLVKNIMNESPAEQQILILDCCADNSTFVDGWTQNPMMGNLQQQLGGIGRVILTAGNTATECSHKGFELSTYTHYLVEGIETGAADLDRDRTISVAEMHQYIRRRLGETSTNLAPNIHAFDDPQQIFLAKATIRRTALWWLENAMLNTAIAAQSRGTDDGGTDWEADRQSTVAVLTSEMQEKTVEDDRVQLQPKSWLGAVTLTVLAILGIAYGATRWQDLRQLSMSETIAADTTYNHQVPTVLEHVNTVWSLAFSPDSQILASCGNDRAIKLWSLKTGELIRTISDAHAGAIWSVAIDPGGDKLISGSSDRTIKVWNLQTGEPIRTLRGHTDAVRAVAVSPDDKHIVSGSSDRTIKVWDLSTGVLLRTLSRHTSAVRAVAISPNGYTIVSGGADNLVRVWNLNTGQLLSTLQGHTSRVIAIAMSPDGNIVASGGNDNTIRLWNLQTGDLLHTLKGHSDHINSLAFRADGQVLISGAEDHSIKLWNPRSGDLLNTLSKHDEDVYAVAISPDGKTLASADKAGEIKLGQ</sequence>
<dbReference type="PROSITE" id="PS50082">
    <property type="entry name" value="WD_REPEATS_2"/>
    <property type="match status" value="7"/>
</dbReference>
<keyword evidence="2" id="KW-0677">Repeat</keyword>
<evidence type="ECO:0000256" key="3">
    <source>
        <dbReference type="PROSITE-ProRule" id="PRU00221"/>
    </source>
</evidence>
<dbReference type="InterPro" id="IPR018247">
    <property type="entry name" value="EF_Hand_1_Ca_BS"/>
</dbReference>
<dbReference type="AlphaFoldDB" id="A0A9X5E2T1"/>
<feature type="repeat" description="WD" evidence="3">
    <location>
        <begin position="399"/>
        <end position="440"/>
    </location>
</feature>
<evidence type="ECO:0000313" key="6">
    <source>
        <dbReference type="Proteomes" id="UP000031532"/>
    </source>
</evidence>
<gene>
    <name evidence="5" type="ORF">QH73_0005465</name>
</gene>
<dbReference type="Proteomes" id="UP000031532">
    <property type="component" value="Unassembled WGS sequence"/>
</dbReference>
<comment type="caution">
    <text evidence="5">The sequence shown here is derived from an EMBL/GenBank/DDBJ whole genome shotgun (WGS) entry which is preliminary data.</text>
</comment>
<dbReference type="InterPro" id="IPR001680">
    <property type="entry name" value="WD40_rpt"/>
</dbReference>
<dbReference type="PROSITE" id="PS00678">
    <property type="entry name" value="WD_REPEATS_1"/>
    <property type="match status" value="4"/>
</dbReference>
<feature type="repeat" description="WD" evidence="3">
    <location>
        <begin position="356"/>
        <end position="397"/>
    </location>
</feature>
<dbReference type="Gene3D" id="3.40.50.1460">
    <property type="match status" value="1"/>
</dbReference>
<dbReference type="InterPro" id="IPR015943">
    <property type="entry name" value="WD40/YVTN_repeat-like_dom_sf"/>
</dbReference>
<dbReference type="Gene3D" id="2.130.10.10">
    <property type="entry name" value="YVTN repeat-like/Quinoprotein amine dehydrogenase"/>
    <property type="match status" value="3"/>
</dbReference>
<proteinExistence type="predicted"/>
<dbReference type="InterPro" id="IPR036322">
    <property type="entry name" value="WD40_repeat_dom_sf"/>
</dbReference>
<reference evidence="5 6" key="1">
    <citation type="journal article" date="2015" name="Genome Announc.">
        <title>Draft Genome Sequence of the Terrestrial Cyanobacterium Scytonema millei VB511283, Isolated from Eastern India.</title>
        <authorList>
            <person name="Sen D."/>
            <person name="Chandrababunaidu M.M."/>
            <person name="Singh D."/>
            <person name="Sanghi N."/>
            <person name="Ghorai A."/>
            <person name="Mishra G.P."/>
            <person name="Madduluri M."/>
            <person name="Adhikary S.P."/>
            <person name="Tripathy S."/>
        </authorList>
    </citation>
    <scope>NUCLEOTIDE SEQUENCE [LARGE SCALE GENOMIC DNA]</scope>
    <source>
        <strain evidence="5 6">VB511283</strain>
    </source>
</reference>
<evidence type="ECO:0000313" key="5">
    <source>
        <dbReference type="EMBL" id="NHC34116.1"/>
    </source>
</evidence>
<feature type="repeat" description="WD" evidence="3">
    <location>
        <begin position="609"/>
        <end position="641"/>
    </location>
</feature>
<dbReference type="InterPro" id="IPR019775">
    <property type="entry name" value="WD40_repeat_CS"/>
</dbReference>
<dbReference type="SUPFAM" id="SSF52129">
    <property type="entry name" value="Caspase-like"/>
    <property type="match status" value="1"/>
</dbReference>
<feature type="repeat" description="WD" evidence="3">
    <location>
        <begin position="483"/>
        <end position="524"/>
    </location>
</feature>
<accession>A0A9X5E2T1</accession>
<dbReference type="RefSeq" id="WP_052290032.1">
    <property type="nucleotide sequence ID" value="NZ_JTJC03000001.1"/>
</dbReference>
<evidence type="ECO:0000256" key="1">
    <source>
        <dbReference type="ARBA" id="ARBA00022574"/>
    </source>
</evidence>
<dbReference type="GO" id="GO:0006508">
    <property type="term" value="P:proteolysis"/>
    <property type="evidence" value="ECO:0007669"/>
    <property type="project" value="InterPro"/>
</dbReference>
<evidence type="ECO:0000256" key="2">
    <source>
        <dbReference type="ARBA" id="ARBA00022737"/>
    </source>
</evidence>
<dbReference type="InterPro" id="IPR011600">
    <property type="entry name" value="Pept_C14_caspase"/>
</dbReference>